<gene>
    <name evidence="2" type="ORF">GCM10011282_09630</name>
</gene>
<keyword evidence="1" id="KW-1133">Transmembrane helix</keyword>
<accession>A0ABQ2X9J6</accession>
<organism evidence="2 3">
    <name type="scientific">Undibacterium macrobrachii</name>
    <dbReference type="NCBI Taxonomy" id="1119058"/>
    <lineage>
        <taxon>Bacteria</taxon>
        <taxon>Pseudomonadati</taxon>
        <taxon>Pseudomonadota</taxon>
        <taxon>Betaproteobacteria</taxon>
        <taxon>Burkholderiales</taxon>
        <taxon>Oxalobacteraceae</taxon>
        <taxon>Undibacterium</taxon>
    </lineage>
</organism>
<keyword evidence="1" id="KW-0472">Membrane</keyword>
<feature type="transmembrane region" description="Helical" evidence="1">
    <location>
        <begin position="254"/>
        <end position="272"/>
    </location>
</feature>
<dbReference type="EMBL" id="BMYT01000001">
    <property type="protein sequence ID" value="GGX05328.1"/>
    <property type="molecule type" value="Genomic_DNA"/>
</dbReference>
<feature type="transmembrane region" description="Helical" evidence="1">
    <location>
        <begin position="223"/>
        <end position="242"/>
    </location>
</feature>
<protein>
    <submittedName>
        <fullName evidence="2">Uncharacterized protein</fullName>
    </submittedName>
</protein>
<keyword evidence="1" id="KW-0812">Transmembrane</keyword>
<sequence length="315" mass="35077">MNTNDVITSYVNEVELQLPRKQRNDVAFELRALLLEECQAKAEEMERPLDAEIVIEFLQGFGHPNEVAARYQPVVTIIDPSDGSKFLRLSIIGLLLIWGLGLIANFSQPINSSTDFIRALSSWWGKTVIPSFWWPGVLVVSFGMASWAHQRRPTQSKWKPRAPDQITGGRAAMALGLIAMLCGIYLLINPTWILDVVWSGKAAPAAYTALTYTDTFLQRQAPYLFTLVLLNIPFFFAVIIQGHWTNTLRRIETGLSLLTCAVMTWAIVDGAIMMSPASDSTAKFFMGVIVAFSLLTILVQFLRQVKPSPSQGLQA</sequence>
<evidence type="ECO:0000313" key="3">
    <source>
        <dbReference type="Proteomes" id="UP000620127"/>
    </source>
</evidence>
<evidence type="ECO:0000313" key="2">
    <source>
        <dbReference type="EMBL" id="GGX05328.1"/>
    </source>
</evidence>
<feature type="transmembrane region" description="Helical" evidence="1">
    <location>
        <begin position="86"/>
        <end position="107"/>
    </location>
</feature>
<evidence type="ECO:0000256" key="1">
    <source>
        <dbReference type="SAM" id="Phobius"/>
    </source>
</evidence>
<dbReference type="RefSeq" id="WP_189344826.1">
    <property type="nucleotide sequence ID" value="NZ_BMYT01000001.1"/>
</dbReference>
<name>A0ABQ2X9J6_9BURK</name>
<feature type="transmembrane region" description="Helical" evidence="1">
    <location>
        <begin position="169"/>
        <end position="188"/>
    </location>
</feature>
<feature type="transmembrane region" description="Helical" evidence="1">
    <location>
        <begin position="127"/>
        <end position="148"/>
    </location>
</feature>
<reference evidence="3" key="1">
    <citation type="journal article" date="2019" name="Int. J. Syst. Evol. Microbiol.">
        <title>The Global Catalogue of Microorganisms (GCM) 10K type strain sequencing project: providing services to taxonomists for standard genome sequencing and annotation.</title>
        <authorList>
            <consortium name="The Broad Institute Genomics Platform"/>
            <consortium name="The Broad Institute Genome Sequencing Center for Infectious Disease"/>
            <person name="Wu L."/>
            <person name="Ma J."/>
        </authorList>
    </citation>
    <scope>NUCLEOTIDE SEQUENCE [LARGE SCALE GENOMIC DNA]</scope>
    <source>
        <strain evidence="3">KCTC 23916</strain>
    </source>
</reference>
<feature type="transmembrane region" description="Helical" evidence="1">
    <location>
        <begin position="284"/>
        <end position="302"/>
    </location>
</feature>
<dbReference type="Proteomes" id="UP000620127">
    <property type="component" value="Unassembled WGS sequence"/>
</dbReference>
<proteinExistence type="predicted"/>
<comment type="caution">
    <text evidence="2">The sequence shown here is derived from an EMBL/GenBank/DDBJ whole genome shotgun (WGS) entry which is preliminary data.</text>
</comment>
<keyword evidence="3" id="KW-1185">Reference proteome</keyword>